<comment type="caution">
    <text evidence="2">The sequence shown here is derived from an EMBL/GenBank/DDBJ whole genome shotgun (WGS) entry which is preliminary data.</text>
</comment>
<evidence type="ECO:0000256" key="1">
    <source>
        <dbReference type="SAM" id="MobiDB-lite"/>
    </source>
</evidence>
<feature type="compositionally biased region" description="Polar residues" evidence="1">
    <location>
        <begin position="8"/>
        <end position="22"/>
    </location>
</feature>
<dbReference type="EMBL" id="CM029037">
    <property type="protein sequence ID" value="KAG2660879.1"/>
    <property type="molecule type" value="Genomic_DNA"/>
</dbReference>
<accession>A0A8T0Y0A1</accession>
<dbReference type="AlphaFoldDB" id="A0A8T0Y0A1"/>
<sequence>MFFFLRSNLPSQPSSRPTQNSPPSLVCSSILCTYSFPSPPASHWSRSRSKSFTGAASPPSPPVVTVRGPGGPPLRPRLRPSHGPARASGVFRGRCWVSPAAGRKEEALQRPVTMAVPFWGGRQLDAACEEVGDGTGEAQAGGWGQA</sequence>
<evidence type="ECO:0000313" key="2">
    <source>
        <dbReference type="EMBL" id="KAG2660879.1"/>
    </source>
</evidence>
<dbReference type="Proteomes" id="UP000823388">
    <property type="component" value="Chromosome 1K"/>
</dbReference>
<feature type="region of interest" description="Disordered" evidence="1">
    <location>
        <begin position="38"/>
        <end position="88"/>
    </location>
</feature>
<organism evidence="2 3">
    <name type="scientific">Panicum virgatum</name>
    <name type="common">Blackwell switchgrass</name>
    <dbReference type="NCBI Taxonomy" id="38727"/>
    <lineage>
        <taxon>Eukaryota</taxon>
        <taxon>Viridiplantae</taxon>
        <taxon>Streptophyta</taxon>
        <taxon>Embryophyta</taxon>
        <taxon>Tracheophyta</taxon>
        <taxon>Spermatophyta</taxon>
        <taxon>Magnoliopsida</taxon>
        <taxon>Liliopsida</taxon>
        <taxon>Poales</taxon>
        <taxon>Poaceae</taxon>
        <taxon>PACMAD clade</taxon>
        <taxon>Panicoideae</taxon>
        <taxon>Panicodae</taxon>
        <taxon>Paniceae</taxon>
        <taxon>Panicinae</taxon>
        <taxon>Panicum</taxon>
        <taxon>Panicum sect. Hiantes</taxon>
    </lineage>
</organism>
<keyword evidence="3" id="KW-1185">Reference proteome</keyword>
<protein>
    <submittedName>
        <fullName evidence="2">Uncharacterized protein</fullName>
    </submittedName>
</protein>
<evidence type="ECO:0000313" key="3">
    <source>
        <dbReference type="Proteomes" id="UP000823388"/>
    </source>
</evidence>
<reference evidence="2" key="1">
    <citation type="submission" date="2020-05" db="EMBL/GenBank/DDBJ databases">
        <title>WGS assembly of Panicum virgatum.</title>
        <authorList>
            <person name="Lovell J.T."/>
            <person name="Jenkins J."/>
            <person name="Shu S."/>
            <person name="Juenger T.E."/>
            <person name="Schmutz J."/>
        </authorList>
    </citation>
    <scope>NUCLEOTIDE SEQUENCE</scope>
    <source>
        <strain evidence="2">AP13</strain>
    </source>
</reference>
<feature type="region of interest" description="Disordered" evidence="1">
    <location>
        <begin position="1"/>
        <end position="22"/>
    </location>
</feature>
<name>A0A8T0Y0A1_PANVG</name>
<proteinExistence type="predicted"/>
<gene>
    <name evidence="2" type="ORF">PVAP13_1KG426000</name>
</gene>